<evidence type="ECO:0000313" key="1">
    <source>
        <dbReference type="EMBL" id="GAA4538803.1"/>
    </source>
</evidence>
<evidence type="ECO:0000313" key="2">
    <source>
        <dbReference type="Proteomes" id="UP001501598"/>
    </source>
</evidence>
<dbReference type="Proteomes" id="UP001501598">
    <property type="component" value="Unassembled WGS sequence"/>
</dbReference>
<dbReference type="NCBIfam" id="NF038206">
    <property type="entry name" value="RGCVC_fam"/>
    <property type="match status" value="1"/>
</dbReference>
<dbReference type="EMBL" id="BAABGT010000014">
    <property type="protein sequence ID" value="GAA4538803.1"/>
    <property type="molecule type" value="Genomic_DNA"/>
</dbReference>
<dbReference type="RefSeq" id="WP_345413033.1">
    <property type="nucleotide sequence ID" value="NZ_BAABGT010000014.1"/>
</dbReference>
<comment type="caution">
    <text evidence="1">The sequence shown here is derived from an EMBL/GenBank/DDBJ whole genome shotgun (WGS) entry which is preliminary data.</text>
</comment>
<sequence>MNGRTDTATGSVESAESVEVESCRACPHPVADHSTLDLRFCAATVSMSRDRGCICGPVTGRATAPRARLG</sequence>
<protein>
    <submittedName>
        <fullName evidence="1">Uncharacterized protein</fullName>
    </submittedName>
</protein>
<name>A0ABP8RH77_9PSEU</name>
<gene>
    <name evidence="1" type="ORF">GCM10023175_09280</name>
</gene>
<proteinExistence type="predicted"/>
<organism evidence="1 2">
    <name type="scientific">Pseudonocardia xishanensis</name>
    <dbReference type="NCBI Taxonomy" id="630995"/>
    <lineage>
        <taxon>Bacteria</taxon>
        <taxon>Bacillati</taxon>
        <taxon>Actinomycetota</taxon>
        <taxon>Actinomycetes</taxon>
        <taxon>Pseudonocardiales</taxon>
        <taxon>Pseudonocardiaceae</taxon>
        <taxon>Pseudonocardia</taxon>
    </lineage>
</organism>
<reference evidence="2" key="1">
    <citation type="journal article" date="2019" name="Int. J. Syst. Evol. Microbiol.">
        <title>The Global Catalogue of Microorganisms (GCM) 10K type strain sequencing project: providing services to taxonomists for standard genome sequencing and annotation.</title>
        <authorList>
            <consortium name="The Broad Institute Genomics Platform"/>
            <consortium name="The Broad Institute Genome Sequencing Center for Infectious Disease"/>
            <person name="Wu L."/>
            <person name="Ma J."/>
        </authorList>
    </citation>
    <scope>NUCLEOTIDE SEQUENCE [LARGE SCALE GENOMIC DNA]</scope>
    <source>
        <strain evidence="2">JCM 17906</strain>
    </source>
</reference>
<keyword evidence="2" id="KW-1185">Reference proteome</keyword>
<accession>A0ABP8RH77</accession>